<sequence>MRVLVVDDSGFMRTLVREALEEAGHETLEAEDGRDALRTVLRAEPDAVTMDVEMPRMNGLEAVRAIMSSRPTPILMLSSHTERGASVTLDALSAGAVDFLPKPDDATAREALDERLAAKISAVASADVSVVGGGDVGGVDGTGGFEFGQGTDGTGDTDERGGAAVAGDAAVTSGVDVDDGGPVDGDDPAGTDSTTDTDSTAVREAGAGDVAAAVSAVESGATPARPGTSGGAPAPTPAASERSVPTVVVGAGTGGPRVLARLLYDLPHGLDARLLVVQQMPAGFTAGLAERLDDVSAYDVREAQAGASVGPGEAVLARGGEHLVVAADAGGRLAADPTDDPPVADARPAVDVTMSSAASVVDGPLVGVLCTGMGTDGTRGLRAVSEAGGATVAQDEASSTLSEMPTAAVEAGHVDAVAPAAELATAVERAVVALAADER</sequence>
<feature type="region of interest" description="Disordered" evidence="8">
    <location>
        <begin position="218"/>
        <end position="243"/>
    </location>
</feature>
<dbReference type="EC" id="3.5.1.44" evidence="5"/>
<dbReference type="PROSITE" id="PS50122">
    <property type="entry name" value="CHEB"/>
    <property type="match status" value="1"/>
</dbReference>
<dbReference type="CDD" id="cd17541">
    <property type="entry name" value="REC_CheB-like"/>
    <property type="match status" value="1"/>
</dbReference>
<keyword evidence="11" id="KW-0489">Methyltransferase</keyword>
<dbReference type="InterPro" id="IPR008248">
    <property type="entry name" value="CheB-like"/>
</dbReference>
<dbReference type="PANTHER" id="PTHR42872">
    <property type="entry name" value="PROTEIN-GLUTAMATE METHYLESTERASE/PROTEIN-GLUTAMINE GLUTAMINASE"/>
    <property type="match status" value="1"/>
</dbReference>
<dbReference type="HAMAP" id="MF_00099">
    <property type="entry name" value="CheB_chemtxs"/>
    <property type="match status" value="1"/>
</dbReference>
<keyword evidence="12" id="KW-1185">Reference proteome</keyword>
<dbReference type="GO" id="GO:0000160">
    <property type="term" value="P:phosphorelay signal transduction system"/>
    <property type="evidence" value="ECO:0007669"/>
    <property type="project" value="UniProtKB-UniRule"/>
</dbReference>
<dbReference type="GO" id="GO:0005737">
    <property type="term" value="C:cytoplasm"/>
    <property type="evidence" value="ECO:0007669"/>
    <property type="project" value="UniProtKB-SubCell"/>
</dbReference>
<accession>A0ABD5PEX5</accession>
<evidence type="ECO:0000256" key="3">
    <source>
        <dbReference type="ARBA" id="ARBA00022801"/>
    </source>
</evidence>
<gene>
    <name evidence="5 11" type="primary">cheB</name>
    <name evidence="11" type="ORF">ACFO0N_15735</name>
</gene>
<protein>
    <recommendedName>
        <fullName evidence="5">Protein-glutamate methylesterase/protein-glutamine glutaminase</fullName>
        <ecNumber evidence="5">3.1.1.61</ecNumber>
        <ecNumber evidence="5">3.5.1.44</ecNumber>
    </recommendedName>
</protein>
<feature type="domain" description="CheB-type methylesterase" evidence="10">
    <location>
        <begin position="237"/>
        <end position="434"/>
    </location>
</feature>
<dbReference type="PROSITE" id="PS50110">
    <property type="entry name" value="RESPONSE_REGULATORY"/>
    <property type="match status" value="1"/>
</dbReference>
<evidence type="ECO:0000256" key="7">
    <source>
        <dbReference type="PROSITE-ProRule" id="PRU00169"/>
    </source>
</evidence>
<name>A0ABD5PEX5_9EURY</name>
<dbReference type="AlphaFoldDB" id="A0ABD5PEX5"/>
<evidence type="ECO:0000256" key="6">
    <source>
        <dbReference type="PROSITE-ProRule" id="PRU00050"/>
    </source>
</evidence>
<comment type="caution">
    <text evidence="5 6">Lacks conserved residue(s) required for the propagation of feature annotation.</text>
</comment>
<dbReference type="InterPro" id="IPR011006">
    <property type="entry name" value="CheY-like_superfamily"/>
</dbReference>
<comment type="catalytic activity">
    <reaction evidence="5">
        <text>L-glutaminyl-[protein] + H2O = L-glutamyl-[protein] + NH4(+)</text>
        <dbReference type="Rhea" id="RHEA:16441"/>
        <dbReference type="Rhea" id="RHEA-COMP:10207"/>
        <dbReference type="Rhea" id="RHEA-COMP:10208"/>
        <dbReference type="ChEBI" id="CHEBI:15377"/>
        <dbReference type="ChEBI" id="CHEBI:28938"/>
        <dbReference type="ChEBI" id="CHEBI:29973"/>
        <dbReference type="ChEBI" id="CHEBI:30011"/>
        <dbReference type="EC" id="3.5.1.44"/>
    </reaction>
</comment>
<comment type="catalytic activity">
    <reaction evidence="4 5">
        <text>[protein]-L-glutamate 5-O-methyl ester + H2O = L-glutamyl-[protein] + methanol + H(+)</text>
        <dbReference type="Rhea" id="RHEA:23236"/>
        <dbReference type="Rhea" id="RHEA-COMP:10208"/>
        <dbReference type="Rhea" id="RHEA-COMP:10311"/>
        <dbReference type="ChEBI" id="CHEBI:15377"/>
        <dbReference type="ChEBI" id="CHEBI:15378"/>
        <dbReference type="ChEBI" id="CHEBI:17790"/>
        <dbReference type="ChEBI" id="CHEBI:29973"/>
        <dbReference type="ChEBI" id="CHEBI:82795"/>
        <dbReference type="EC" id="3.1.1.61"/>
    </reaction>
</comment>
<keyword evidence="2 5" id="KW-0145">Chemotaxis</keyword>
<evidence type="ECO:0000313" key="12">
    <source>
        <dbReference type="Proteomes" id="UP001595921"/>
    </source>
</evidence>
<feature type="domain" description="Response regulatory" evidence="9">
    <location>
        <begin position="2"/>
        <end position="117"/>
    </location>
</feature>
<feature type="compositionally biased region" description="Low complexity" evidence="8">
    <location>
        <begin position="190"/>
        <end position="201"/>
    </location>
</feature>
<dbReference type="RefSeq" id="WP_267622691.1">
    <property type="nucleotide sequence ID" value="NZ_JAODIW010000006.1"/>
</dbReference>
<dbReference type="CDD" id="cd16432">
    <property type="entry name" value="CheB_Rec"/>
    <property type="match status" value="1"/>
</dbReference>
<keyword evidence="11" id="KW-0808">Transferase</keyword>
<proteinExistence type="inferred from homology"/>
<keyword evidence="5 7" id="KW-0597">Phosphoprotein</keyword>
<comment type="PTM">
    <text evidence="5">Phosphorylated by CheA. Phosphorylation of the N-terminal regulatory domain activates the methylesterase activity.</text>
</comment>
<dbReference type="GO" id="GO:0008168">
    <property type="term" value="F:methyltransferase activity"/>
    <property type="evidence" value="ECO:0007669"/>
    <property type="project" value="UniProtKB-KW"/>
</dbReference>
<dbReference type="EC" id="3.1.1.61" evidence="5"/>
<feature type="active site" evidence="5">
    <location>
        <position position="376"/>
    </location>
</feature>
<comment type="caution">
    <text evidence="11">The sequence shown here is derived from an EMBL/GenBank/DDBJ whole genome shotgun (WGS) entry which is preliminary data.</text>
</comment>
<dbReference type="SUPFAM" id="SSF52738">
    <property type="entry name" value="Methylesterase CheB, C-terminal domain"/>
    <property type="match status" value="1"/>
</dbReference>
<comment type="function">
    <text evidence="5">Involved in chemotaxis. Part of a chemotaxis signal transduction system that modulates chemotaxis in response to various stimuli. Catalyzes the demethylation of specific methylglutamate residues introduced into the chemoreceptors (methyl-accepting chemotaxis proteins or MCP) by CheR. Also mediates the irreversible deamidation of specific glutamine residues to glutamic acid.</text>
</comment>
<dbReference type="NCBIfam" id="NF001965">
    <property type="entry name" value="PRK00742.1"/>
    <property type="match status" value="1"/>
</dbReference>
<dbReference type="GO" id="GO:0032259">
    <property type="term" value="P:methylation"/>
    <property type="evidence" value="ECO:0007669"/>
    <property type="project" value="UniProtKB-KW"/>
</dbReference>
<dbReference type="EMBL" id="JBHSDS010000008">
    <property type="protein sequence ID" value="MFC4359394.1"/>
    <property type="molecule type" value="Genomic_DNA"/>
</dbReference>
<feature type="region of interest" description="Disordered" evidence="8">
    <location>
        <begin position="171"/>
        <end position="201"/>
    </location>
</feature>
<dbReference type="Gene3D" id="3.40.50.2300">
    <property type="match status" value="1"/>
</dbReference>
<dbReference type="GO" id="GO:0050568">
    <property type="term" value="F:protein-glutamine glutaminase activity"/>
    <property type="evidence" value="ECO:0007669"/>
    <property type="project" value="UniProtKB-UniRule"/>
</dbReference>
<evidence type="ECO:0000256" key="5">
    <source>
        <dbReference type="HAMAP-Rule" id="MF_00099"/>
    </source>
</evidence>
<dbReference type="InterPro" id="IPR001789">
    <property type="entry name" value="Sig_transdc_resp-reg_receiver"/>
</dbReference>
<evidence type="ECO:0000256" key="8">
    <source>
        <dbReference type="SAM" id="MobiDB-lite"/>
    </source>
</evidence>
<dbReference type="SMART" id="SM00448">
    <property type="entry name" value="REC"/>
    <property type="match status" value="1"/>
</dbReference>
<dbReference type="Gene3D" id="3.40.50.180">
    <property type="entry name" value="Methylesterase CheB, C-terminal domain"/>
    <property type="match status" value="1"/>
</dbReference>
<keyword evidence="1 5" id="KW-0963">Cytoplasm</keyword>
<dbReference type="Proteomes" id="UP001595921">
    <property type="component" value="Unassembled WGS sequence"/>
</dbReference>
<comment type="domain">
    <text evidence="5">Contains a C-terminal catalytic domain, and an N-terminal region which modulates catalytic activity.</text>
</comment>
<dbReference type="PANTHER" id="PTHR42872:SF6">
    <property type="entry name" value="PROTEIN-GLUTAMATE METHYLESTERASE_PROTEIN-GLUTAMINE GLUTAMINASE"/>
    <property type="match status" value="1"/>
</dbReference>
<reference evidence="11 12" key="1">
    <citation type="journal article" date="2019" name="Int. J. Syst. Evol. Microbiol.">
        <title>The Global Catalogue of Microorganisms (GCM) 10K type strain sequencing project: providing services to taxonomists for standard genome sequencing and annotation.</title>
        <authorList>
            <consortium name="The Broad Institute Genomics Platform"/>
            <consortium name="The Broad Institute Genome Sequencing Center for Infectious Disease"/>
            <person name="Wu L."/>
            <person name="Ma J."/>
        </authorList>
    </citation>
    <scope>NUCLEOTIDE SEQUENCE [LARGE SCALE GENOMIC DNA]</scope>
    <source>
        <strain evidence="11 12">CGMCC 1.12553</strain>
    </source>
</reference>
<evidence type="ECO:0000256" key="2">
    <source>
        <dbReference type="ARBA" id="ARBA00022500"/>
    </source>
</evidence>
<dbReference type="GO" id="GO:0006935">
    <property type="term" value="P:chemotaxis"/>
    <property type="evidence" value="ECO:0007669"/>
    <property type="project" value="UniProtKB-UniRule"/>
</dbReference>
<dbReference type="GO" id="GO:0008984">
    <property type="term" value="F:protein-glutamate methylesterase activity"/>
    <property type="evidence" value="ECO:0007669"/>
    <property type="project" value="UniProtKB-UniRule"/>
</dbReference>
<feature type="compositionally biased region" description="Acidic residues" evidence="8">
    <location>
        <begin position="176"/>
        <end position="189"/>
    </location>
</feature>
<comment type="similarity">
    <text evidence="5">Belongs to the CheB family.</text>
</comment>
<comment type="subcellular location">
    <subcellularLocation>
        <location evidence="5">Cytoplasm</location>
    </subcellularLocation>
</comment>
<dbReference type="Pfam" id="PF01339">
    <property type="entry name" value="CheB_methylest"/>
    <property type="match status" value="1"/>
</dbReference>
<dbReference type="Pfam" id="PF00072">
    <property type="entry name" value="Response_reg"/>
    <property type="match status" value="1"/>
</dbReference>
<dbReference type="SUPFAM" id="SSF52172">
    <property type="entry name" value="CheY-like"/>
    <property type="match status" value="1"/>
</dbReference>
<evidence type="ECO:0000313" key="11">
    <source>
        <dbReference type="EMBL" id="MFC4359394.1"/>
    </source>
</evidence>
<organism evidence="11 12">
    <name type="scientific">Halobium salinum</name>
    <dbReference type="NCBI Taxonomy" id="1364940"/>
    <lineage>
        <taxon>Archaea</taxon>
        <taxon>Methanobacteriati</taxon>
        <taxon>Methanobacteriota</taxon>
        <taxon>Stenosarchaea group</taxon>
        <taxon>Halobacteria</taxon>
        <taxon>Halobacteriales</taxon>
        <taxon>Haloferacaceae</taxon>
        <taxon>Halobium</taxon>
    </lineage>
</organism>
<feature type="modified residue" description="4-aspartylphosphate" evidence="5 7">
    <location>
        <position position="51"/>
    </location>
</feature>
<evidence type="ECO:0000256" key="4">
    <source>
        <dbReference type="ARBA" id="ARBA00048267"/>
    </source>
</evidence>
<evidence type="ECO:0000259" key="9">
    <source>
        <dbReference type="PROSITE" id="PS50110"/>
    </source>
</evidence>
<evidence type="ECO:0000256" key="1">
    <source>
        <dbReference type="ARBA" id="ARBA00022490"/>
    </source>
</evidence>
<evidence type="ECO:0000259" key="10">
    <source>
        <dbReference type="PROSITE" id="PS50122"/>
    </source>
</evidence>
<dbReference type="InterPro" id="IPR000673">
    <property type="entry name" value="Sig_transdc_resp-reg_Me-estase"/>
</dbReference>
<keyword evidence="3 5" id="KW-0378">Hydrolase</keyword>
<dbReference type="InterPro" id="IPR035909">
    <property type="entry name" value="CheB_C"/>
</dbReference>